<organism evidence="5 6">
    <name type="scientific">Photorhabdus kayaii</name>
    <dbReference type="NCBI Taxonomy" id="230088"/>
    <lineage>
        <taxon>Bacteria</taxon>
        <taxon>Pseudomonadati</taxon>
        <taxon>Pseudomonadota</taxon>
        <taxon>Gammaproteobacteria</taxon>
        <taxon>Enterobacterales</taxon>
        <taxon>Morganellaceae</taxon>
        <taxon>Photorhabdus</taxon>
    </lineage>
</organism>
<dbReference type="SUPFAM" id="SSF52317">
    <property type="entry name" value="Class I glutamine amidotransferase-like"/>
    <property type="match status" value="1"/>
</dbReference>
<dbReference type="RefSeq" id="WP_113043400.1">
    <property type="nucleotide sequence ID" value="NZ_CAWPKC010000031.1"/>
</dbReference>
<dbReference type="InterPro" id="IPR018062">
    <property type="entry name" value="HTH_AraC-typ_CS"/>
</dbReference>
<dbReference type="SMART" id="SM00342">
    <property type="entry name" value="HTH_ARAC"/>
    <property type="match status" value="1"/>
</dbReference>
<proteinExistence type="predicted"/>
<dbReference type="InterPro" id="IPR029062">
    <property type="entry name" value="Class_I_gatase-like"/>
</dbReference>
<dbReference type="Proteomes" id="UP000470051">
    <property type="component" value="Unassembled WGS sequence"/>
</dbReference>
<dbReference type="PANTHER" id="PTHR43130">
    <property type="entry name" value="ARAC-FAMILY TRANSCRIPTIONAL REGULATOR"/>
    <property type="match status" value="1"/>
</dbReference>
<accession>A0ABX0B1N3</accession>
<dbReference type="SUPFAM" id="SSF46689">
    <property type="entry name" value="Homeodomain-like"/>
    <property type="match status" value="2"/>
</dbReference>
<name>A0ABX0B1N3_9GAMM</name>
<dbReference type="Pfam" id="PF12833">
    <property type="entry name" value="HTH_18"/>
    <property type="match status" value="1"/>
</dbReference>
<reference evidence="5 6" key="1">
    <citation type="submission" date="2019-12" db="EMBL/GenBank/DDBJ databases">
        <title>Engineering Photorhabdus to improve their lethality against agricultural pests.</title>
        <authorList>
            <person name="Machado R.A.R."/>
        </authorList>
    </citation>
    <scope>NUCLEOTIDE SEQUENCE [LARGE SCALE GENOMIC DNA]</scope>
    <source>
        <strain evidence="5 6">M-HU2</strain>
    </source>
</reference>
<evidence type="ECO:0000313" key="5">
    <source>
        <dbReference type="EMBL" id="NDL27020.1"/>
    </source>
</evidence>
<dbReference type="InterPro" id="IPR009057">
    <property type="entry name" value="Homeodomain-like_sf"/>
</dbReference>
<dbReference type="Gene3D" id="3.40.50.880">
    <property type="match status" value="1"/>
</dbReference>
<dbReference type="PROSITE" id="PS00041">
    <property type="entry name" value="HTH_ARAC_FAMILY_1"/>
    <property type="match status" value="1"/>
</dbReference>
<keyword evidence="6" id="KW-1185">Reference proteome</keyword>
<keyword evidence="2" id="KW-0238">DNA-binding</keyword>
<dbReference type="InterPro" id="IPR002818">
    <property type="entry name" value="DJ-1/PfpI"/>
</dbReference>
<feature type="domain" description="HTH araC/xylS-type" evidence="4">
    <location>
        <begin position="214"/>
        <end position="312"/>
    </location>
</feature>
<dbReference type="Pfam" id="PF01965">
    <property type="entry name" value="DJ-1_PfpI"/>
    <property type="match status" value="1"/>
</dbReference>
<comment type="caution">
    <text evidence="5">The sequence shown here is derived from an EMBL/GenBank/DDBJ whole genome shotgun (WGS) entry which is preliminary data.</text>
</comment>
<dbReference type="PANTHER" id="PTHR43130:SF3">
    <property type="entry name" value="HTH-TYPE TRANSCRIPTIONAL REGULATOR RV1931C"/>
    <property type="match status" value="1"/>
</dbReference>
<evidence type="ECO:0000256" key="2">
    <source>
        <dbReference type="ARBA" id="ARBA00023125"/>
    </source>
</evidence>
<evidence type="ECO:0000256" key="1">
    <source>
        <dbReference type="ARBA" id="ARBA00023015"/>
    </source>
</evidence>
<dbReference type="InterPro" id="IPR052158">
    <property type="entry name" value="INH-QAR"/>
</dbReference>
<dbReference type="Gene3D" id="1.10.10.60">
    <property type="entry name" value="Homeodomain-like"/>
    <property type="match status" value="2"/>
</dbReference>
<evidence type="ECO:0000313" key="6">
    <source>
        <dbReference type="Proteomes" id="UP000470051"/>
    </source>
</evidence>
<keyword evidence="1" id="KW-0805">Transcription regulation</keyword>
<dbReference type="PROSITE" id="PS01124">
    <property type="entry name" value="HTH_ARAC_FAMILY_2"/>
    <property type="match status" value="1"/>
</dbReference>
<dbReference type="EMBL" id="WSFE01000031">
    <property type="protein sequence ID" value="NDL27020.1"/>
    <property type="molecule type" value="Genomic_DNA"/>
</dbReference>
<gene>
    <name evidence="5" type="ORF">GPY42_18255</name>
</gene>
<sequence>MSSITVAILITERFSTFHVSIPLILFGNILEGDPLFTRKICAEKPGVIWSSEGTAVKAEYGLDALTQADIVIVPFWKNIHERPPEPLLQALLQAWNNGAQLIGLCLGTAVLAYAGLLEGRKAATHWEAEKDFQILFPSVNLDTNVLYIEDERIITSAGTAAALDCCLYVIRQRLGYHTANKIARRMIVPPHRDGGQAQYREQRLPRRTSDNRINMLLDYLSQNLDKPHDIDTLSRFASMSRRTLTRNFHAATGMTIVNWITGERLKRSLELLESTESSIEQIACLSGFQSATTFRQIFRQRLGVSPGEWRKTFRGAPGAQHLIQKT</sequence>
<evidence type="ECO:0000259" key="4">
    <source>
        <dbReference type="PROSITE" id="PS01124"/>
    </source>
</evidence>
<evidence type="ECO:0000256" key="3">
    <source>
        <dbReference type="ARBA" id="ARBA00023163"/>
    </source>
</evidence>
<dbReference type="CDD" id="cd03137">
    <property type="entry name" value="GATase1_AraC_1"/>
    <property type="match status" value="1"/>
</dbReference>
<keyword evidence="3" id="KW-0804">Transcription</keyword>
<protein>
    <submittedName>
        <fullName evidence="5">Helix-turn-helix domain-containing protein</fullName>
    </submittedName>
</protein>
<dbReference type="InterPro" id="IPR018060">
    <property type="entry name" value="HTH_AraC"/>
</dbReference>